<sequence length="147" mass="16714">MPQLLLDDYVDVGVDHRLVQLTDQFAQEALPVPRAIGHPWLSVGTSAVLLESAEDIWRAQFNFELWDERPSSIELEWPGSEIVRLYLPSGVLDVDQLTGGMLMNAFDLGADGHYQVRIAWRPLDRKPEDDVLEPQASVLFQFWRAAQ</sequence>
<name>A0A919TM70_9ACTN</name>
<reference evidence="1" key="1">
    <citation type="submission" date="2021-01" db="EMBL/GenBank/DDBJ databases">
        <title>Whole genome shotgun sequence of Actinoplanes siamensis NBRC 109076.</title>
        <authorList>
            <person name="Komaki H."/>
            <person name="Tamura T."/>
        </authorList>
    </citation>
    <scope>NUCLEOTIDE SEQUENCE</scope>
    <source>
        <strain evidence="1">NBRC 109076</strain>
    </source>
</reference>
<dbReference type="EMBL" id="BOMW01000043">
    <property type="protein sequence ID" value="GIF06968.1"/>
    <property type="molecule type" value="Genomic_DNA"/>
</dbReference>
<dbReference type="AlphaFoldDB" id="A0A919TM70"/>
<gene>
    <name evidence="1" type="ORF">Asi03nite_45060</name>
</gene>
<protein>
    <submittedName>
        <fullName evidence="1">Uncharacterized protein</fullName>
    </submittedName>
</protein>
<organism evidence="1 2">
    <name type="scientific">Actinoplanes siamensis</name>
    <dbReference type="NCBI Taxonomy" id="1223317"/>
    <lineage>
        <taxon>Bacteria</taxon>
        <taxon>Bacillati</taxon>
        <taxon>Actinomycetota</taxon>
        <taxon>Actinomycetes</taxon>
        <taxon>Micromonosporales</taxon>
        <taxon>Micromonosporaceae</taxon>
        <taxon>Actinoplanes</taxon>
    </lineage>
</organism>
<accession>A0A919TM70</accession>
<keyword evidence="2" id="KW-1185">Reference proteome</keyword>
<evidence type="ECO:0000313" key="2">
    <source>
        <dbReference type="Proteomes" id="UP000629619"/>
    </source>
</evidence>
<comment type="caution">
    <text evidence="1">The sequence shown here is derived from an EMBL/GenBank/DDBJ whole genome shotgun (WGS) entry which is preliminary data.</text>
</comment>
<proteinExistence type="predicted"/>
<evidence type="ECO:0000313" key="1">
    <source>
        <dbReference type="EMBL" id="GIF06968.1"/>
    </source>
</evidence>
<dbReference type="RefSeq" id="WP_203682385.1">
    <property type="nucleotide sequence ID" value="NZ_BOMW01000043.1"/>
</dbReference>
<dbReference type="Proteomes" id="UP000629619">
    <property type="component" value="Unassembled WGS sequence"/>
</dbReference>